<dbReference type="CDD" id="cd01576">
    <property type="entry name" value="AcnB_Swivel"/>
    <property type="match status" value="1"/>
</dbReference>
<dbReference type="PANTHER" id="PTHR43160">
    <property type="entry name" value="ACONITATE HYDRATASE B"/>
    <property type="match status" value="1"/>
</dbReference>
<comment type="caution">
    <text evidence="22">The sequence shown here is derived from an EMBL/GenBank/DDBJ whole genome shotgun (WGS) entry which is preliminary data.</text>
</comment>
<keyword evidence="13 17" id="KW-0411">Iron-sulfur</keyword>
<organism evidence="22 23">
    <name type="scientific">Neptunomonas marina</name>
    <dbReference type="NCBI Taxonomy" id="1815562"/>
    <lineage>
        <taxon>Bacteria</taxon>
        <taxon>Pseudomonadati</taxon>
        <taxon>Pseudomonadota</taxon>
        <taxon>Gammaproteobacteria</taxon>
        <taxon>Oceanospirillales</taxon>
        <taxon>Oceanospirillaceae</taxon>
        <taxon>Neptunomonas</taxon>
    </lineage>
</organism>
<dbReference type="GO" id="GO:0003994">
    <property type="term" value="F:aconitate hydratase activity"/>
    <property type="evidence" value="ECO:0007669"/>
    <property type="project" value="UniProtKB-EC"/>
</dbReference>
<evidence type="ECO:0000256" key="17">
    <source>
        <dbReference type="PIRSR" id="PIRSR036687-1"/>
    </source>
</evidence>
<dbReference type="EC" id="4.2.1.3" evidence="5 16"/>
<dbReference type="InterPro" id="IPR036288">
    <property type="entry name" value="Aconitase_B_HEAT-like_dom_sf"/>
</dbReference>
<dbReference type="InterPro" id="IPR001030">
    <property type="entry name" value="Acoase/IPM_deHydtase_lsu_aba"/>
</dbReference>
<evidence type="ECO:0000256" key="1">
    <source>
        <dbReference type="ARBA" id="ARBA00000118"/>
    </source>
</evidence>
<dbReference type="SUPFAM" id="SSF53732">
    <property type="entry name" value="Aconitase iron-sulfur domain"/>
    <property type="match status" value="1"/>
</dbReference>
<feature type="binding site" evidence="17">
    <location>
        <position position="773"/>
    </location>
    <ligand>
        <name>[4Fe-4S] cluster</name>
        <dbReference type="ChEBI" id="CHEBI:49883"/>
    </ligand>
</feature>
<dbReference type="GO" id="GO:0006099">
    <property type="term" value="P:tricarboxylic acid cycle"/>
    <property type="evidence" value="ECO:0007669"/>
    <property type="project" value="UniProtKB-UniPathway"/>
</dbReference>
<dbReference type="Pfam" id="PF06434">
    <property type="entry name" value="Aconitase_2_N"/>
    <property type="match status" value="1"/>
</dbReference>
<evidence type="ECO:0000256" key="7">
    <source>
        <dbReference type="ARBA" id="ARBA00019379"/>
    </source>
</evidence>
<dbReference type="InterPro" id="IPR015932">
    <property type="entry name" value="Aconitase_dom2"/>
</dbReference>
<evidence type="ECO:0000256" key="16">
    <source>
        <dbReference type="PIRNR" id="PIRNR036687"/>
    </source>
</evidence>
<dbReference type="FunFam" id="3.30.499.10:FF:000001">
    <property type="entry name" value="Aconitate hydratase B"/>
    <property type="match status" value="1"/>
</dbReference>
<evidence type="ECO:0000256" key="11">
    <source>
        <dbReference type="ARBA" id="ARBA00022884"/>
    </source>
</evidence>
<accession>A0A437Q9N8</accession>
<keyword evidence="8 17" id="KW-0004">4Fe-4S</keyword>
<dbReference type="NCBIfam" id="TIGR00117">
    <property type="entry name" value="acnB"/>
    <property type="match status" value="1"/>
</dbReference>
<gene>
    <name evidence="22" type="primary">acnB</name>
    <name evidence="22" type="ORF">EOE65_08570</name>
</gene>
<evidence type="ECO:0000259" key="19">
    <source>
        <dbReference type="Pfam" id="PF00330"/>
    </source>
</evidence>
<feature type="binding site" evidence="18">
    <location>
        <begin position="244"/>
        <end position="246"/>
    </location>
    <ligand>
        <name>substrate</name>
    </ligand>
</feature>
<evidence type="ECO:0000313" key="22">
    <source>
        <dbReference type="EMBL" id="RVU31196.1"/>
    </source>
</evidence>
<comment type="catalytic activity">
    <reaction evidence="1 16">
        <text>(2S,3R)-3-hydroxybutane-1,2,3-tricarboxylate = 2-methyl-cis-aconitate + H2O</text>
        <dbReference type="Rhea" id="RHEA:17941"/>
        <dbReference type="ChEBI" id="CHEBI:15377"/>
        <dbReference type="ChEBI" id="CHEBI:57429"/>
        <dbReference type="ChEBI" id="CHEBI:57872"/>
        <dbReference type="EC" id="4.2.1.99"/>
    </reaction>
</comment>
<evidence type="ECO:0000256" key="14">
    <source>
        <dbReference type="ARBA" id="ARBA00023239"/>
    </source>
</evidence>
<feature type="domain" description="Aconitase B swivel" evidence="20">
    <location>
        <begin position="168"/>
        <end position="382"/>
    </location>
</feature>
<dbReference type="SUPFAM" id="SSF74778">
    <property type="entry name" value="Aconitase B, N-terminal domain"/>
    <property type="match status" value="1"/>
</dbReference>
<dbReference type="RefSeq" id="WP_127694041.1">
    <property type="nucleotide sequence ID" value="NZ_SACQ01000003.1"/>
</dbReference>
<evidence type="ECO:0000313" key="23">
    <source>
        <dbReference type="Proteomes" id="UP000282818"/>
    </source>
</evidence>
<dbReference type="Gene3D" id="3.40.1060.10">
    <property type="entry name" value="Aconitase, Domain 2"/>
    <property type="match status" value="1"/>
</dbReference>
<evidence type="ECO:0000256" key="12">
    <source>
        <dbReference type="ARBA" id="ARBA00023004"/>
    </source>
</evidence>
<dbReference type="EMBL" id="SACQ01000003">
    <property type="protein sequence ID" value="RVU31196.1"/>
    <property type="molecule type" value="Genomic_DNA"/>
</dbReference>
<comment type="cofactor">
    <cofactor evidence="17">
        <name>[4Fe-4S] cluster</name>
        <dbReference type="ChEBI" id="CHEBI:49883"/>
    </cofactor>
    <text evidence="17">Binds 1 [4Fe-4S] cluster per subunit.</text>
</comment>
<dbReference type="Pfam" id="PF00330">
    <property type="entry name" value="Aconitase"/>
    <property type="match status" value="1"/>
</dbReference>
<evidence type="ECO:0000256" key="13">
    <source>
        <dbReference type="ARBA" id="ARBA00023014"/>
    </source>
</evidence>
<dbReference type="GO" id="GO:0003730">
    <property type="term" value="F:mRNA 3'-UTR binding"/>
    <property type="evidence" value="ECO:0007669"/>
    <property type="project" value="UniProtKB-ARBA"/>
</dbReference>
<keyword evidence="12 17" id="KW-0408">Iron</keyword>
<dbReference type="AlphaFoldDB" id="A0A437Q9N8"/>
<dbReference type="Gene3D" id="3.30.499.10">
    <property type="entry name" value="Aconitase, domain 3"/>
    <property type="match status" value="2"/>
</dbReference>
<feature type="binding site" evidence="18">
    <location>
        <position position="792"/>
    </location>
    <ligand>
        <name>substrate</name>
    </ligand>
</feature>
<dbReference type="FunFam" id="1.25.40.310:FF:000001">
    <property type="entry name" value="Aconitate hydratase B"/>
    <property type="match status" value="1"/>
</dbReference>
<evidence type="ECO:0000256" key="5">
    <source>
        <dbReference type="ARBA" id="ARBA00012926"/>
    </source>
</evidence>
<dbReference type="Proteomes" id="UP000282818">
    <property type="component" value="Unassembled WGS sequence"/>
</dbReference>
<feature type="binding site" evidence="17">
    <location>
        <position position="770"/>
    </location>
    <ligand>
        <name>[4Fe-4S] cluster</name>
        <dbReference type="ChEBI" id="CHEBI:49883"/>
    </ligand>
</feature>
<dbReference type="Gene3D" id="3.20.19.10">
    <property type="entry name" value="Aconitase, domain 4"/>
    <property type="match status" value="1"/>
</dbReference>
<feature type="binding site" evidence="17">
    <location>
        <position position="711"/>
    </location>
    <ligand>
        <name>[4Fe-4S] cluster</name>
        <dbReference type="ChEBI" id="CHEBI:49883"/>
    </ligand>
</feature>
<proteinExistence type="inferred from homology"/>
<feature type="binding site" evidence="18">
    <location>
        <begin position="414"/>
        <end position="416"/>
    </location>
    <ligand>
        <name>substrate</name>
    </ligand>
</feature>
<evidence type="ECO:0000256" key="18">
    <source>
        <dbReference type="PIRSR" id="PIRSR036687-2"/>
    </source>
</evidence>
<name>A0A437Q9N8_9GAMM</name>
<keyword evidence="10 17" id="KW-0479">Metal-binding</keyword>
<dbReference type="InterPro" id="IPR050926">
    <property type="entry name" value="Aconitase/IPM_isomerase"/>
</dbReference>
<reference evidence="22 23" key="1">
    <citation type="submission" date="2019-01" db="EMBL/GenBank/DDBJ databases">
        <authorList>
            <person name="Chen W.-M."/>
        </authorList>
    </citation>
    <scope>NUCLEOTIDE SEQUENCE [LARGE SCALE GENOMIC DNA]</scope>
    <source>
        <strain evidence="22 23">HPM-16</strain>
    </source>
</reference>
<evidence type="ECO:0000256" key="9">
    <source>
        <dbReference type="ARBA" id="ARBA00022532"/>
    </source>
</evidence>
<dbReference type="NCBIfam" id="NF006690">
    <property type="entry name" value="PRK09238.1"/>
    <property type="match status" value="1"/>
</dbReference>
<dbReference type="InterPro" id="IPR015933">
    <property type="entry name" value="Aconitase_B_HEAT-like_dom"/>
</dbReference>
<dbReference type="PROSITE" id="PS00450">
    <property type="entry name" value="ACONITASE_1"/>
    <property type="match status" value="1"/>
</dbReference>
<dbReference type="SUPFAM" id="SSF52016">
    <property type="entry name" value="LeuD/IlvD-like"/>
    <property type="match status" value="1"/>
</dbReference>
<dbReference type="GO" id="GO:0051539">
    <property type="term" value="F:4 iron, 4 sulfur cluster binding"/>
    <property type="evidence" value="ECO:0007669"/>
    <property type="project" value="UniProtKB-KW"/>
</dbReference>
<dbReference type="FunFam" id="3.30.499.10:FF:000008">
    <property type="entry name" value="Aconitate hydratase B"/>
    <property type="match status" value="1"/>
</dbReference>
<dbReference type="Pfam" id="PF11791">
    <property type="entry name" value="Aconitase_B_N"/>
    <property type="match status" value="1"/>
</dbReference>
<feature type="domain" description="Aconitase B HEAT-like" evidence="21">
    <location>
        <begin position="4"/>
        <end position="156"/>
    </location>
</feature>
<dbReference type="GO" id="GO:0019629">
    <property type="term" value="P:propionate catabolic process, 2-methylcitrate cycle"/>
    <property type="evidence" value="ECO:0007669"/>
    <property type="project" value="UniProtKB-ARBA"/>
</dbReference>
<feature type="binding site" evidence="18">
    <location>
        <position position="797"/>
    </location>
    <ligand>
        <name>substrate</name>
    </ligand>
</feature>
<dbReference type="UniPathway" id="UPA00223">
    <property type="reaction ID" value="UER00718"/>
</dbReference>
<feature type="binding site" evidence="18">
    <location>
        <position position="191"/>
    </location>
    <ligand>
        <name>substrate</name>
    </ligand>
</feature>
<dbReference type="InterPro" id="IPR015931">
    <property type="entry name" value="Acnase/IPM_dHydase_lsu_aba_1/3"/>
</dbReference>
<evidence type="ECO:0000259" key="21">
    <source>
        <dbReference type="Pfam" id="PF11791"/>
    </source>
</evidence>
<comment type="catalytic activity">
    <reaction evidence="15 16">
        <text>citrate = D-threo-isocitrate</text>
        <dbReference type="Rhea" id="RHEA:10336"/>
        <dbReference type="ChEBI" id="CHEBI:15562"/>
        <dbReference type="ChEBI" id="CHEBI:16947"/>
        <dbReference type="EC" id="4.2.1.3"/>
    </reaction>
</comment>
<keyword evidence="14 16" id="KW-0456">Lyase</keyword>
<evidence type="ECO:0000256" key="2">
    <source>
        <dbReference type="ARBA" id="ARBA00004717"/>
    </source>
</evidence>
<comment type="pathway">
    <text evidence="3">Organic acid metabolism; propanoate degradation.</text>
</comment>
<protein>
    <recommendedName>
        <fullName evidence="7 16">Aconitate hydratase B</fullName>
        <ecNumber evidence="5 16">4.2.1.3</ecNumber>
        <ecNumber evidence="6 16">4.2.1.99</ecNumber>
    </recommendedName>
    <alternativeName>
        <fullName evidence="16">2-methylisocitrate dehydratase</fullName>
    </alternativeName>
</protein>
<comment type="pathway">
    <text evidence="2 16">Carbohydrate metabolism; tricarboxylic acid cycle; isocitrate from oxaloacetate: step 2/2.</text>
</comment>
<dbReference type="GO" id="GO:0005829">
    <property type="term" value="C:cytosol"/>
    <property type="evidence" value="ECO:0007669"/>
    <property type="project" value="InterPro"/>
</dbReference>
<evidence type="ECO:0000256" key="10">
    <source>
        <dbReference type="ARBA" id="ARBA00022723"/>
    </source>
</evidence>
<keyword evidence="11" id="KW-0694">RNA-binding</keyword>
<evidence type="ECO:0000256" key="6">
    <source>
        <dbReference type="ARBA" id="ARBA00013250"/>
    </source>
</evidence>
<dbReference type="InterPro" id="IPR015929">
    <property type="entry name" value="Aconitase_B_swivel"/>
</dbReference>
<evidence type="ECO:0000259" key="20">
    <source>
        <dbReference type="Pfam" id="PF06434"/>
    </source>
</evidence>
<dbReference type="Gene3D" id="1.25.40.310">
    <property type="entry name" value="Aconitate B, HEAT-like domain"/>
    <property type="match status" value="1"/>
</dbReference>
<dbReference type="InterPro" id="IPR018136">
    <property type="entry name" value="Aconitase_4Fe-4S_BS"/>
</dbReference>
<dbReference type="PANTHER" id="PTHR43160:SF4">
    <property type="entry name" value="ACONITATE HYDRATASE B"/>
    <property type="match status" value="1"/>
</dbReference>
<dbReference type="PIRSF" id="PIRSF036687">
    <property type="entry name" value="AcnB"/>
    <property type="match status" value="1"/>
</dbReference>
<keyword evidence="9 16" id="KW-0816">Tricarboxylic acid cycle</keyword>
<dbReference type="UniPathway" id="UPA00946"/>
<comment type="similarity">
    <text evidence="4 16">Belongs to the aconitase/IPM isomerase family.</text>
</comment>
<dbReference type="EC" id="4.2.1.99" evidence="6 16"/>
<sequence>MLEAYRKHVEERAAEGVPPKALDAEQTAALVELLKNPPAGEEEFVLDLITNRVPAGVDQAAYVKAGFLAAVAKGEAESPLIDQVKAVELLGTMLGGYNIEPLIDALDNDALAPTAANALSHTLLMFDAFYDVKEKADAGNEYAAKVIKSWADGEWFTSKPELAEKITVTVFKVPGETNTDDLSPAPDAFTRPDIPLHANAMLKMAREGIEPEVPGVKGPIAQIEAVKAKGHPVAYVGDVVGTGSSRKSATNSVLWFFGDDIPNVPNKRAGGFCFGGKIAPIFYNTMEDAGALPIEMDVSNMNMGDVIDVYPYEGKAVNNETGEVLCEFGLKTQVLLDEVRAGGRIPLIIGRGLTAKAREALGLGESDLFKKPEQPADTGKGFSLAQKMVGKACGLEGVRPGTYCEPKMTTVGSQDTTGPMTRDELKDLACLGFSADLTMQSFCHTAAYPKPVDVETHHTLPDFIMNRGGVSLRPGDGVIHSWLNRMLLPDTVGTGGDSHTRFPLGISFPAGSGLVAFAAATGVMPLDMPESVLVRFKGDKMQPGITLRDLVNAIPYYAIQQGLLTVEKAGKKNIFSGRVLEIEGLPDLKVEQAFELSDASAERSAAGCTIKLNEEPIKEYLSSNITMLKWMIAEGYGDVRTIERRIEGMEAWLANPELMEGDADAEYAAVIEIDLADVKEPIVACPNDPDDVKLLSEVAGDKIDEVFIGSCMTNIGHFRAAGKLLDAAGQAIPTRMWIAPPTKMDAAQLTEEGYYNIFGKAGARMEMPGCSLCMGNQARVADNSTVVSTSTRNFPNRLGTGANVYLASAELAAVASLLGKLPTPAEYFQYAEKLDTMSDDVYRYLNFDQIKTYQDKAATVIPTVAV</sequence>
<dbReference type="InterPro" id="IPR015928">
    <property type="entry name" value="Aconitase/3IPM_dehydase_swvl"/>
</dbReference>
<dbReference type="FunFam" id="3.20.19.10:FF:000004">
    <property type="entry name" value="Aconitate hydratase B"/>
    <property type="match status" value="1"/>
</dbReference>
<dbReference type="GO" id="GO:0046872">
    <property type="term" value="F:metal ion binding"/>
    <property type="evidence" value="ECO:0007669"/>
    <property type="project" value="UniProtKB-KW"/>
</dbReference>
<dbReference type="GO" id="GO:0047456">
    <property type="term" value="F:2-methylisocitrate dehydratase activity"/>
    <property type="evidence" value="ECO:0007669"/>
    <property type="project" value="UniProtKB-EC"/>
</dbReference>
<evidence type="ECO:0000256" key="3">
    <source>
        <dbReference type="ARBA" id="ARBA00005026"/>
    </source>
</evidence>
<feature type="domain" description="Aconitase/3-isopropylmalate dehydratase large subunit alpha/beta/alpha" evidence="19">
    <location>
        <begin position="471"/>
        <end position="819"/>
    </location>
</feature>
<keyword evidence="23" id="KW-1185">Reference proteome</keyword>
<evidence type="ECO:0000256" key="4">
    <source>
        <dbReference type="ARBA" id="ARBA00007185"/>
    </source>
</evidence>
<evidence type="ECO:0000256" key="15">
    <source>
        <dbReference type="ARBA" id="ARBA00023501"/>
    </source>
</evidence>
<feature type="binding site" evidence="18">
    <location>
        <position position="498"/>
    </location>
    <ligand>
        <name>substrate</name>
    </ligand>
</feature>
<dbReference type="CDD" id="cd01581">
    <property type="entry name" value="AcnB"/>
    <property type="match status" value="1"/>
</dbReference>
<dbReference type="InterPro" id="IPR036008">
    <property type="entry name" value="Aconitase_4Fe-4S_dom"/>
</dbReference>
<dbReference type="InterPro" id="IPR004406">
    <property type="entry name" value="Aconitase_B"/>
</dbReference>
<evidence type="ECO:0000256" key="8">
    <source>
        <dbReference type="ARBA" id="ARBA00022485"/>
    </source>
</evidence>